<accession>A0A409YW32</accession>
<organism evidence="1 2">
    <name type="scientific">Panaeolus cyanescens</name>
    <dbReference type="NCBI Taxonomy" id="181874"/>
    <lineage>
        <taxon>Eukaryota</taxon>
        <taxon>Fungi</taxon>
        <taxon>Dikarya</taxon>
        <taxon>Basidiomycota</taxon>
        <taxon>Agaricomycotina</taxon>
        <taxon>Agaricomycetes</taxon>
        <taxon>Agaricomycetidae</taxon>
        <taxon>Agaricales</taxon>
        <taxon>Agaricineae</taxon>
        <taxon>Galeropsidaceae</taxon>
        <taxon>Panaeolus</taxon>
    </lineage>
</organism>
<name>A0A409YW32_9AGAR</name>
<reference evidence="1 2" key="1">
    <citation type="journal article" date="2018" name="Evol. Lett.">
        <title>Horizontal gene cluster transfer increased hallucinogenic mushroom diversity.</title>
        <authorList>
            <person name="Reynolds H.T."/>
            <person name="Vijayakumar V."/>
            <person name="Gluck-Thaler E."/>
            <person name="Korotkin H.B."/>
            <person name="Matheny P.B."/>
            <person name="Slot J.C."/>
        </authorList>
    </citation>
    <scope>NUCLEOTIDE SEQUENCE [LARGE SCALE GENOMIC DNA]</scope>
    <source>
        <strain evidence="1 2">2629</strain>
    </source>
</reference>
<dbReference type="InParanoid" id="A0A409YW32"/>
<dbReference type="EMBL" id="NHTK01000495">
    <property type="protein sequence ID" value="PPR07192.1"/>
    <property type="molecule type" value="Genomic_DNA"/>
</dbReference>
<evidence type="ECO:0000313" key="1">
    <source>
        <dbReference type="EMBL" id="PPR07192.1"/>
    </source>
</evidence>
<keyword evidence="2" id="KW-1185">Reference proteome</keyword>
<evidence type="ECO:0000313" key="2">
    <source>
        <dbReference type="Proteomes" id="UP000284842"/>
    </source>
</evidence>
<protein>
    <submittedName>
        <fullName evidence="1">Uncharacterized protein</fullName>
    </submittedName>
</protein>
<proteinExistence type="predicted"/>
<comment type="caution">
    <text evidence="1">The sequence shown here is derived from an EMBL/GenBank/DDBJ whole genome shotgun (WGS) entry which is preliminary data.</text>
</comment>
<dbReference type="AlphaFoldDB" id="A0A409YW32"/>
<gene>
    <name evidence="1" type="ORF">CVT24_010133</name>
</gene>
<sequence>MRTRKQFWAHACMPNHQDFFTSKGRYLAVKCPGASIADIMRLRNGHAGLRPKQLEVARGVLIDALMRFGRAAGGIHAINYAEPAKRQPKFA</sequence>
<dbReference type="Proteomes" id="UP000284842">
    <property type="component" value="Unassembled WGS sequence"/>
</dbReference>